<gene>
    <name evidence="2" type="ORF">N656DRAFT_828806</name>
</gene>
<evidence type="ECO:0000256" key="1">
    <source>
        <dbReference type="SAM" id="MobiDB-lite"/>
    </source>
</evidence>
<proteinExistence type="predicted"/>
<keyword evidence="3" id="KW-1185">Reference proteome</keyword>
<dbReference type="RefSeq" id="XP_064670672.1">
    <property type="nucleotide sequence ID" value="XM_064818554.1"/>
</dbReference>
<feature type="region of interest" description="Disordered" evidence="1">
    <location>
        <begin position="166"/>
        <end position="289"/>
    </location>
</feature>
<evidence type="ECO:0000313" key="3">
    <source>
        <dbReference type="Proteomes" id="UP001302812"/>
    </source>
</evidence>
<feature type="compositionally biased region" description="Basic and acidic residues" evidence="1">
    <location>
        <begin position="166"/>
        <end position="179"/>
    </location>
</feature>
<sequence>MAYIWDLPQCKCSYFYQYYLCGCPDRTISKGRGHSIHVPSFKGCPMYYMPLKQKLEYHKYGFRHNLNPPLDNEPRVLPFPCYRHMMEARIYIPAEAIKKAQQELTDPKLNAYSATWRNRKTHALLEQLKEWRDEELRKRAREENKIIRRRWQSEIRKKLGPLDEHRELEPLAKKRKADECNDPVQDPEPLRKSPKTDPEKPPSPPPSPEPNSPPKPPPNQATPQPEPQKDADDPPNQGFPTLAEFATWLLGFNPYPSPPPSPPQPANPNPEPNDTPLSPPLNALSHKPPSHYASLDWLLEEQQVDLTRQDGRSAAAPYLYGSRPLSSEPEDSGGGGYYPRYEAAANTGYDGGAYKLDAEALNQARTANWWRRDPSGWLARSVGGLTQLSLKLPGVHGSFSGEESTFRLSGSLQTSKNWHSYSQE</sequence>
<feature type="compositionally biased region" description="Pro residues" evidence="1">
    <location>
        <begin position="255"/>
        <end position="279"/>
    </location>
</feature>
<accession>A0AAN6TET3</accession>
<reference evidence="2" key="2">
    <citation type="submission" date="2023-05" db="EMBL/GenBank/DDBJ databases">
        <authorList>
            <consortium name="Lawrence Berkeley National Laboratory"/>
            <person name="Steindorff A."/>
            <person name="Hensen N."/>
            <person name="Bonometti L."/>
            <person name="Westerberg I."/>
            <person name="Brannstrom I.O."/>
            <person name="Guillou S."/>
            <person name="Cros-Aarteil S."/>
            <person name="Calhoun S."/>
            <person name="Haridas S."/>
            <person name="Kuo A."/>
            <person name="Mondo S."/>
            <person name="Pangilinan J."/>
            <person name="Riley R."/>
            <person name="Labutti K."/>
            <person name="Andreopoulos B."/>
            <person name="Lipzen A."/>
            <person name="Chen C."/>
            <person name="Yanf M."/>
            <person name="Daum C."/>
            <person name="Ng V."/>
            <person name="Clum A."/>
            <person name="Ohm R."/>
            <person name="Martin F."/>
            <person name="Silar P."/>
            <person name="Natvig D."/>
            <person name="Lalanne C."/>
            <person name="Gautier V."/>
            <person name="Ament-Velasquez S.L."/>
            <person name="Kruys A."/>
            <person name="Hutchinson M.I."/>
            <person name="Powell A.J."/>
            <person name="Barry K."/>
            <person name="Miller A.N."/>
            <person name="Grigoriev I.V."/>
            <person name="Debuchy R."/>
            <person name="Gladieux P."/>
            <person name="Thoren M.H."/>
            <person name="Johannesson H."/>
        </authorList>
    </citation>
    <scope>NUCLEOTIDE SEQUENCE</scope>
    <source>
        <strain evidence="2">CBS 508.74</strain>
    </source>
</reference>
<dbReference type="Proteomes" id="UP001302812">
    <property type="component" value="Unassembled WGS sequence"/>
</dbReference>
<dbReference type="GeneID" id="89942680"/>
<reference evidence="2" key="1">
    <citation type="journal article" date="2023" name="Mol. Phylogenet. Evol.">
        <title>Genome-scale phylogeny and comparative genomics of the fungal order Sordariales.</title>
        <authorList>
            <person name="Hensen N."/>
            <person name="Bonometti L."/>
            <person name="Westerberg I."/>
            <person name="Brannstrom I.O."/>
            <person name="Guillou S."/>
            <person name="Cros-Aarteil S."/>
            <person name="Calhoun S."/>
            <person name="Haridas S."/>
            <person name="Kuo A."/>
            <person name="Mondo S."/>
            <person name="Pangilinan J."/>
            <person name="Riley R."/>
            <person name="LaButti K."/>
            <person name="Andreopoulos B."/>
            <person name="Lipzen A."/>
            <person name="Chen C."/>
            <person name="Yan M."/>
            <person name="Daum C."/>
            <person name="Ng V."/>
            <person name="Clum A."/>
            <person name="Steindorff A."/>
            <person name="Ohm R.A."/>
            <person name="Martin F."/>
            <person name="Silar P."/>
            <person name="Natvig D.O."/>
            <person name="Lalanne C."/>
            <person name="Gautier V."/>
            <person name="Ament-Velasquez S.L."/>
            <person name="Kruys A."/>
            <person name="Hutchinson M.I."/>
            <person name="Powell A.J."/>
            <person name="Barry K."/>
            <person name="Miller A.N."/>
            <person name="Grigoriev I.V."/>
            <person name="Debuchy R."/>
            <person name="Gladieux P."/>
            <person name="Hiltunen Thoren M."/>
            <person name="Johannesson H."/>
        </authorList>
    </citation>
    <scope>NUCLEOTIDE SEQUENCE</scope>
    <source>
        <strain evidence="2">CBS 508.74</strain>
    </source>
</reference>
<feature type="compositionally biased region" description="Basic and acidic residues" evidence="1">
    <location>
        <begin position="188"/>
        <end position="200"/>
    </location>
</feature>
<name>A0AAN6TET3_9PEZI</name>
<feature type="region of interest" description="Disordered" evidence="1">
    <location>
        <begin position="315"/>
        <end position="338"/>
    </location>
</feature>
<dbReference type="AlphaFoldDB" id="A0AAN6TET3"/>
<protein>
    <submittedName>
        <fullName evidence="2">Uncharacterized protein</fullName>
    </submittedName>
</protein>
<evidence type="ECO:0000313" key="2">
    <source>
        <dbReference type="EMBL" id="KAK4113102.1"/>
    </source>
</evidence>
<dbReference type="EMBL" id="MU853340">
    <property type="protein sequence ID" value="KAK4113102.1"/>
    <property type="molecule type" value="Genomic_DNA"/>
</dbReference>
<feature type="compositionally biased region" description="Pro residues" evidence="1">
    <location>
        <begin position="201"/>
        <end position="226"/>
    </location>
</feature>
<comment type="caution">
    <text evidence="2">The sequence shown here is derived from an EMBL/GenBank/DDBJ whole genome shotgun (WGS) entry which is preliminary data.</text>
</comment>
<organism evidence="2 3">
    <name type="scientific">Canariomyces notabilis</name>
    <dbReference type="NCBI Taxonomy" id="2074819"/>
    <lineage>
        <taxon>Eukaryota</taxon>
        <taxon>Fungi</taxon>
        <taxon>Dikarya</taxon>
        <taxon>Ascomycota</taxon>
        <taxon>Pezizomycotina</taxon>
        <taxon>Sordariomycetes</taxon>
        <taxon>Sordariomycetidae</taxon>
        <taxon>Sordariales</taxon>
        <taxon>Chaetomiaceae</taxon>
        <taxon>Canariomyces</taxon>
    </lineage>
</organism>